<keyword evidence="1" id="KW-0472">Membrane</keyword>
<name>A0A0F3L196_9GAMM</name>
<feature type="transmembrane region" description="Helical" evidence="1">
    <location>
        <begin position="92"/>
        <end position="113"/>
    </location>
</feature>
<proteinExistence type="predicted"/>
<reference evidence="2 3" key="1">
    <citation type="submission" date="2015-03" db="EMBL/GenBank/DDBJ databases">
        <title>Draft genome sequence of Luteibacter yeojuensis strain SU11.</title>
        <authorList>
            <person name="Sulaiman J."/>
            <person name="Priya K."/>
            <person name="Chan K.-G."/>
        </authorList>
    </citation>
    <scope>NUCLEOTIDE SEQUENCE [LARGE SCALE GENOMIC DNA]</scope>
    <source>
        <strain evidence="2 3">SU11</strain>
    </source>
</reference>
<feature type="transmembrane region" description="Helical" evidence="1">
    <location>
        <begin position="50"/>
        <end position="72"/>
    </location>
</feature>
<feature type="transmembrane region" description="Helical" evidence="1">
    <location>
        <begin position="24"/>
        <end position="44"/>
    </location>
</feature>
<dbReference type="Proteomes" id="UP000033651">
    <property type="component" value="Unassembled WGS sequence"/>
</dbReference>
<evidence type="ECO:0000256" key="1">
    <source>
        <dbReference type="SAM" id="Phobius"/>
    </source>
</evidence>
<dbReference type="AlphaFoldDB" id="A0A0F3L196"/>
<dbReference type="EMBL" id="JZRB01000001">
    <property type="protein sequence ID" value="KJV37310.1"/>
    <property type="molecule type" value="Genomic_DNA"/>
</dbReference>
<organism evidence="2 3">
    <name type="scientific">Luteibacter yeojuensis</name>
    <dbReference type="NCBI Taxonomy" id="345309"/>
    <lineage>
        <taxon>Bacteria</taxon>
        <taxon>Pseudomonadati</taxon>
        <taxon>Pseudomonadota</taxon>
        <taxon>Gammaproteobacteria</taxon>
        <taxon>Lysobacterales</taxon>
        <taxon>Rhodanobacteraceae</taxon>
        <taxon>Luteibacter</taxon>
    </lineage>
</organism>
<comment type="caution">
    <text evidence="2">The sequence shown here is derived from an EMBL/GenBank/DDBJ whole genome shotgun (WGS) entry which is preliminary data.</text>
</comment>
<keyword evidence="1" id="KW-1133">Transmembrane helix</keyword>
<evidence type="ECO:0000313" key="2">
    <source>
        <dbReference type="EMBL" id="KJV37310.1"/>
    </source>
</evidence>
<keyword evidence="3" id="KW-1185">Reference proteome</keyword>
<dbReference type="PATRIC" id="fig|345309.4.peg.77"/>
<gene>
    <name evidence="2" type="ORF">VI08_00375</name>
</gene>
<evidence type="ECO:0000313" key="3">
    <source>
        <dbReference type="Proteomes" id="UP000033651"/>
    </source>
</evidence>
<accession>A0A0F3L196</accession>
<keyword evidence="1" id="KW-0812">Transmembrane</keyword>
<protein>
    <submittedName>
        <fullName evidence="2">Uncharacterized protein</fullName>
    </submittedName>
</protein>
<sequence length="117" mass="12839">MFRVLDSGPGWRTSGVLMSKRFAYTWRSIFAFYLAMIAIADIIASPTRPHLLMMSGGLLLAWHMAFVPGMPLRAAVRDIPQRMLAGQFRTSVLERAVAAAGLVLIAVGAWQQFTSVG</sequence>